<evidence type="ECO:0000256" key="6">
    <source>
        <dbReference type="SAM" id="MobiDB-lite"/>
    </source>
</evidence>
<reference evidence="8" key="1">
    <citation type="journal article" date="2017" name="Cell">
        <title>Insights into land plant evolution garnered from the Marchantia polymorpha genome.</title>
        <authorList>
            <person name="Bowman J.L."/>
            <person name="Kohchi T."/>
            <person name="Yamato K.T."/>
            <person name="Jenkins J."/>
            <person name="Shu S."/>
            <person name="Ishizaki K."/>
            <person name="Yamaoka S."/>
            <person name="Nishihama R."/>
            <person name="Nakamura Y."/>
            <person name="Berger F."/>
            <person name="Adam C."/>
            <person name="Aki S.S."/>
            <person name="Althoff F."/>
            <person name="Araki T."/>
            <person name="Arteaga-Vazquez M.A."/>
            <person name="Balasubrmanian S."/>
            <person name="Barry K."/>
            <person name="Bauer D."/>
            <person name="Boehm C.R."/>
            <person name="Briginshaw L."/>
            <person name="Caballero-Perez J."/>
            <person name="Catarino B."/>
            <person name="Chen F."/>
            <person name="Chiyoda S."/>
            <person name="Chovatia M."/>
            <person name="Davies K.M."/>
            <person name="Delmans M."/>
            <person name="Demura T."/>
            <person name="Dierschke T."/>
            <person name="Dolan L."/>
            <person name="Dorantes-Acosta A.E."/>
            <person name="Eklund D.M."/>
            <person name="Florent S.N."/>
            <person name="Flores-Sandoval E."/>
            <person name="Fujiyama A."/>
            <person name="Fukuzawa H."/>
            <person name="Galik B."/>
            <person name="Grimanelli D."/>
            <person name="Grimwood J."/>
            <person name="Grossniklaus U."/>
            <person name="Hamada T."/>
            <person name="Haseloff J."/>
            <person name="Hetherington A.J."/>
            <person name="Higo A."/>
            <person name="Hirakawa Y."/>
            <person name="Hundley H.N."/>
            <person name="Ikeda Y."/>
            <person name="Inoue K."/>
            <person name="Inoue S.I."/>
            <person name="Ishida S."/>
            <person name="Jia Q."/>
            <person name="Kakita M."/>
            <person name="Kanazawa T."/>
            <person name="Kawai Y."/>
            <person name="Kawashima T."/>
            <person name="Kennedy M."/>
            <person name="Kinose K."/>
            <person name="Kinoshita T."/>
            <person name="Kohara Y."/>
            <person name="Koide E."/>
            <person name="Komatsu K."/>
            <person name="Kopischke S."/>
            <person name="Kubo M."/>
            <person name="Kyozuka J."/>
            <person name="Lagercrantz U."/>
            <person name="Lin S.S."/>
            <person name="Lindquist E."/>
            <person name="Lipzen A.M."/>
            <person name="Lu C.W."/>
            <person name="De Luna E."/>
            <person name="Martienssen R.A."/>
            <person name="Minamino N."/>
            <person name="Mizutani M."/>
            <person name="Mizutani M."/>
            <person name="Mochizuki N."/>
            <person name="Monte I."/>
            <person name="Mosher R."/>
            <person name="Nagasaki H."/>
            <person name="Nakagami H."/>
            <person name="Naramoto S."/>
            <person name="Nishitani K."/>
            <person name="Ohtani M."/>
            <person name="Okamoto T."/>
            <person name="Okumura M."/>
            <person name="Phillips J."/>
            <person name="Pollak B."/>
            <person name="Reinders A."/>
            <person name="Rovekamp M."/>
            <person name="Sano R."/>
            <person name="Sawa S."/>
            <person name="Schmid M.W."/>
            <person name="Shirakawa M."/>
            <person name="Solano R."/>
            <person name="Spunde A."/>
            <person name="Suetsugu N."/>
            <person name="Sugano S."/>
            <person name="Sugiyama A."/>
            <person name="Sun R."/>
            <person name="Suzuki Y."/>
            <person name="Takenaka M."/>
            <person name="Takezawa D."/>
            <person name="Tomogane H."/>
            <person name="Tsuzuki M."/>
            <person name="Ueda T."/>
            <person name="Umeda M."/>
            <person name="Ward J.M."/>
            <person name="Watanabe Y."/>
            <person name="Yazaki K."/>
            <person name="Yokoyama R."/>
            <person name="Yoshitake Y."/>
            <person name="Yotsui I."/>
            <person name="Zachgo S."/>
            <person name="Schmutz J."/>
        </authorList>
    </citation>
    <scope>NUCLEOTIDE SEQUENCE [LARGE SCALE GENOMIC DNA]</scope>
    <source>
        <strain evidence="8">Tak-1</strain>
    </source>
</reference>
<sequence length="699" mass="76595">MTSSMGFLSLAQGRPLPVPTATAAAVDSHSSSARFPGLAQPKIFNYRSRPNSKSDCPKSRQDLHTVRATLATSRPSSSKGGGEGSVCSPPESTSVAVEDSPSQRQLDLDLRSTLSSRKGERFEEKVLPPAATADVESPLSAAKGIRAPQQQQRRRREDYNNSPSAPAAAGRGFFKTLANNLCNGLEDIIRRGENPPAHADPKNSVMNENTYFAPIPDETPVYRDLEVTGELPACMEGVYLRTGPNPQLTPSGGYCFFDGDGMLHSVRIKDGKASYCARFVRTSRFEQERAAQQPLFIKPFGELHGMSGIARMLLFGLRASLGLVDVSRGWGAANTGLTFFDKHLLAMSEDDLPYIIRVKEDGDLETLGRYDLNGQLSRAMTSHPKVDPVTGELFSITSDFGAAPYLKYFVVSPDGVKGPDVPINIKEPMIAHDFAVTENYAVLPDLDLVISMNSMVLGGAAIGFDKGKVSRLGVLPRYATDDEQIQWFELPESFSFHYWTAWEEGDEIVLTGSILVPAEKFFTTQRLDLRYELTEIRLNRATGVASKRALVPELNLESGQINQRFYGRKCRYVYFGLLEALPTWVRLTGVAKIDLEAAMENSVDSSSGPVVGIRDFIQEGCLGSEPFFVPRTADPDAAEDDGYLVTYVHHEATGLSELLILDARSPTLETVASVKLPARVPYGLHGIFVSEETLSKQEY</sequence>
<dbReference type="InterPro" id="IPR004294">
    <property type="entry name" value="Carotenoid_Oase"/>
</dbReference>
<keyword evidence="8" id="KW-1185">Reference proteome</keyword>
<dbReference type="Proteomes" id="UP000244005">
    <property type="component" value="Unassembled WGS sequence"/>
</dbReference>
<dbReference type="EMBL" id="KZ772819">
    <property type="protein sequence ID" value="PTQ29044.1"/>
    <property type="molecule type" value="Genomic_DNA"/>
</dbReference>
<evidence type="ECO:0000313" key="8">
    <source>
        <dbReference type="Proteomes" id="UP000244005"/>
    </source>
</evidence>
<dbReference type="Gramene" id="Mp3g20700.1">
    <property type="protein sequence ID" value="Mp3g20700.1.cds1"/>
    <property type="gene ID" value="Mp3g20700"/>
</dbReference>
<feature type="binding site" evidence="5">
    <location>
        <position position="383"/>
    </location>
    <ligand>
        <name>Fe cation</name>
        <dbReference type="ChEBI" id="CHEBI:24875"/>
        <note>catalytic</note>
    </ligand>
</feature>
<feature type="binding site" evidence="5">
    <location>
        <position position="432"/>
    </location>
    <ligand>
        <name>Fe cation</name>
        <dbReference type="ChEBI" id="CHEBI:24875"/>
        <note>catalytic</note>
    </ligand>
</feature>
<dbReference type="GO" id="GO:0009570">
    <property type="term" value="C:chloroplast stroma"/>
    <property type="evidence" value="ECO:0000318"/>
    <property type="project" value="GO_Central"/>
</dbReference>
<name>A0A2R6W5B1_MARPO</name>
<evidence type="ECO:0000256" key="5">
    <source>
        <dbReference type="PIRSR" id="PIRSR604294-1"/>
    </source>
</evidence>
<gene>
    <name evidence="7" type="ORF">MARPO_0149s0036</name>
</gene>
<feature type="binding site" evidence="5">
    <location>
        <position position="497"/>
    </location>
    <ligand>
        <name>Fe cation</name>
        <dbReference type="ChEBI" id="CHEBI:24875"/>
        <note>catalytic</note>
    </ligand>
</feature>
<keyword evidence="3" id="KW-0560">Oxidoreductase</keyword>
<evidence type="ECO:0000256" key="1">
    <source>
        <dbReference type="ARBA" id="ARBA00006787"/>
    </source>
</evidence>
<dbReference type="PANTHER" id="PTHR10543:SF97">
    <property type="entry name" value="9-CIS-EPOXYCAROTENOID DIOXYGENASE NCED4, CHLOROPLASTIC"/>
    <property type="match status" value="1"/>
</dbReference>
<organism evidence="7 8">
    <name type="scientific">Marchantia polymorpha</name>
    <name type="common">Common liverwort</name>
    <name type="synonym">Marchantia aquatica</name>
    <dbReference type="NCBI Taxonomy" id="3197"/>
    <lineage>
        <taxon>Eukaryota</taxon>
        <taxon>Viridiplantae</taxon>
        <taxon>Streptophyta</taxon>
        <taxon>Embryophyta</taxon>
        <taxon>Marchantiophyta</taxon>
        <taxon>Marchantiopsida</taxon>
        <taxon>Marchantiidae</taxon>
        <taxon>Marchantiales</taxon>
        <taxon>Marchantiaceae</taxon>
        <taxon>Marchantia</taxon>
    </lineage>
</organism>
<evidence type="ECO:0000256" key="2">
    <source>
        <dbReference type="ARBA" id="ARBA00022723"/>
    </source>
</evidence>
<keyword evidence="3" id="KW-0223">Dioxygenase</keyword>
<keyword evidence="2 5" id="KW-0479">Metal-binding</keyword>
<comment type="cofactor">
    <cofactor evidence="5">
        <name>Fe(2+)</name>
        <dbReference type="ChEBI" id="CHEBI:29033"/>
    </cofactor>
    <text evidence="5">Binds 1 Fe(2+) ion per subunit.</text>
</comment>
<dbReference type="OrthoDB" id="1069523at2759"/>
<feature type="binding site" evidence="5">
    <location>
        <position position="685"/>
    </location>
    <ligand>
        <name>Fe cation</name>
        <dbReference type="ChEBI" id="CHEBI:24875"/>
        <note>catalytic</note>
    </ligand>
</feature>
<evidence type="ECO:0000256" key="4">
    <source>
        <dbReference type="ARBA" id="ARBA00023004"/>
    </source>
</evidence>
<dbReference type="GO" id="GO:0016121">
    <property type="term" value="P:carotene catabolic process"/>
    <property type="evidence" value="ECO:0000318"/>
    <property type="project" value="GO_Central"/>
</dbReference>
<keyword evidence="4 5" id="KW-0408">Iron</keyword>
<dbReference type="Pfam" id="PF03055">
    <property type="entry name" value="RPE65"/>
    <property type="match status" value="1"/>
</dbReference>
<comment type="similarity">
    <text evidence="1">Belongs to the carotenoid oxygenase family.</text>
</comment>
<dbReference type="OMA" id="KASYCAR"/>
<dbReference type="PANTHER" id="PTHR10543">
    <property type="entry name" value="BETA-CAROTENE DIOXYGENASE"/>
    <property type="match status" value="1"/>
</dbReference>
<evidence type="ECO:0000313" key="7">
    <source>
        <dbReference type="EMBL" id="PTQ29044.1"/>
    </source>
</evidence>
<accession>A0A2R6W5B1</accession>
<proteinExistence type="inferred from homology"/>
<dbReference type="GO" id="GO:0010436">
    <property type="term" value="F:carotenoid dioxygenase activity"/>
    <property type="evidence" value="ECO:0000318"/>
    <property type="project" value="GO_Central"/>
</dbReference>
<evidence type="ECO:0000256" key="3">
    <source>
        <dbReference type="ARBA" id="ARBA00022964"/>
    </source>
</evidence>
<dbReference type="AlphaFoldDB" id="A0A2R6W5B1"/>
<feature type="region of interest" description="Disordered" evidence="6">
    <location>
        <begin position="19"/>
        <end position="170"/>
    </location>
</feature>
<protein>
    <submittedName>
        <fullName evidence="7">Uncharacterized protein</fullName>
    </submittedName>
</protein>
<feature type="compositionally biased region" description="Basic and acidic residues" evidence="6">
    <location>
        <begin position="55"/>
        <end position="65"/>
    </location>
</feature>
<dbReference type="GO" id="GO:0046872">
    <property type="term" value="F:metal ion binding"/>
    <property type="evidence" value="ECO:0007669"/>
    <property type="project" value="UniProtKB-KW"/>
</dbReference>
<feature type="compositionally biased region" description="Basic and acidic residues" evidence="6">
    <location>
        <begin position="117"/>
        <end position="126"/>
    </location>
</feature>